<evidence type="ECO:0000313" key="7">
    <source>
        <dbReference type="Proteomes" id="UP000595847"/>
    </source>
</evidence>
<comment type="cofactor">
    <cofactor evidence="2">
        <name>Mn(2+)</name>
        <dbReference type="ChEBI" id="CHEBI:29035"/>
    </cofactor>
    <text evidence="2">Binds 2 manganese ions per subunit.</text>
</comment>
<feature type="binding site" evidence="2">
    <location>
        <position position="25"/>
    </location>
    <ligand>
        <name>Mn(2+)</name>
        <dbReference type="ChEBI" id="CHEBI:29035"/>
        <label>1</label>
    </ligand>
</feature>
<dbReference type="EMBL" id="CP073708">
    <property type="protein sequence ID" value="QUO42807.1"/>
    <property type="molecule type" value="Genomic_DNA"/>
</dbReference>
<evidence type="ECO:0000256" key="1">
    <source>
        <dbReference type="ARBA" id="ARBA00007644"/>
    </source>
</evidence>
<proteinExistence type="inferred from homology"/>
<evidence type="ECO:0000313" key="5">
    <source>
        <dbReference type="EMBL" id="QQE75781.1"/>
    </source>
</evidence>
<dbReference type="InterPro" id="IPR012347">
    <property type="entry name" value="Ferritin-like"/>
</dbReference>
<organism evidence="5 7">
    <name type="scientific">Brevibacillus composti</name>
    <dbReference type="NCBI Taxonomy" id="2796470"/>
    <lineage>
        <taxon>Bacteria</taxon>
        <taxon>Bacillati</taxon>
        <taxon>Bacillota</taxon>
        <taxon>Bacilli</taxon>
        <taxon>Bacillales</taxon>
        <taxon>Paenibacillaceae</taxon>
        <taxon>Brevibacillus</taxon>
    </lineage>
</organism>
<comment type="similarity">
    <text evidence="1">Belongs to the manganese catalase family.</text>
</comment>
<evidence type="ECO:0000256" key="3">
    <source>
        <dbReference type="PIRSR" id="PIRSR607760-2"/>
    </source>
</evidence>
<dbReference type="EMBL" id="CP066308">
    <property type="protein sequence ID" value="QQE75781.1"/>
    <property type="molecule type" value="Genomic_DNA"/>
</dbReference>
<reference evidence="6" key="2">
    <citation type="submission" date="2021-04" db="EMBL/GenBank/DDBJ databases">
        <title>Brevibacillus composti FJAT-54423, complete genome.</title>
        <authorList>
            <person name="Tang R."/>
        </authorList>
    </citation>
    <scope>NUCLEOTIDE SEQUENCE</scope>
    <source>
        <strain evidence="6">FJAT-54424</strain>
    </source>
</reference>
<evidence type="ECO:0000256" key="2">
    <source>
        <dbReference type="PIRSR" id="PIRSR607760-1"/>
    </source>
</evidence>
<dbReference type="Gene3D" id="1.20.1260.10">
    <property type="match status" value="1"/>
</dbReference>
<keyword evidence="3" id="KW-0106">Calcium</keyword>
<dbReference type="InterPro" id="IPR007760">
    <property type="entry name" value="Mn_catalase"/>
</dbReference>
<protein>
    <submittedName>
        <fullName evidence="5">Manganese catalase family protein</fullName>
    </submittedName>
</protein>
<name>A0A7T5JQ57_9BACL</name>
<evidence type="ECO:0000256" key="4">
    <source>
        <dbReference type="SAM" id="MobiDB-lite"/>
    </source>
</evidence>
<dbReference type="SUPFAM" id="SSF47240">
    <property type="entry name" value="Ferritin-like"/>
    <property type="match status" value="1"/>
</dbReference>
<keyword evidence="2" id="KW-0464">Manganese</keyword>
<feature type="region of interest" description="Disordered" evidence="4">
    <location>
        <begin position="42"/>
        <end position="69"/>
    </location>
</feature>
<keyword evidence="2" id="KW-0479">Metal-binding</keyword>
<feature type="binding site" evidence="2">
    <location>
        <position position="28"/>
    </location>
    <ligand>
        <name>Mn(2+)</name>
        <dbReference type="ChEBI" id="CHEBI:29035"/>
        <label>1</label>
    </ligand>
</feature>
<accession>A0A7T5JQ57</accession>
<evidence type="ECO:0000313" key="8">
    <source>
        <dbReference type="Proteomes" id="UP000677234"/>
    </source>
</evidence>
<dbReference type="Proteomes" id="UP000595847">
    <property type="component" value="Chromosome"/>
</dbReference>
<dbReference type="Proteomes" id="UP000677234">
    <property type="component" value="Chromosome"/>
</dbReference>
<comment type="cofactor">
    <cofactor evidence="3">
        <name>Ca(2+)</name>
        <dbReference type="ChEBI" id="CHEBI:29108"/>
    </cofactor>
    <text evidence="3">Binds 1 Ca(2+) ion per subunit.</text>
</comment>
<dbReference type="InterPro" id="IPR009078">
    <property type="entry name" value="Ferritin-like_SF"/>
</dbReference>
<feature type="binding site" evidence="3">
    <location>
        <position position="16"/>
    </location>
    <ligand>
        <name>Ca(2+)</name>
        <dbReference type="ChEBI" id="CHEBI:29108"/>
    </ligand>
</feature>
<reference evidence="5 7" key="1">
    <citation type="submission" date="2020-12" db="EMBL/GenBank/DDBJ databases">
        <title>strain FJAT-54423T represents a novel species of the genus Brevibacillus.</title>
        <authorList>
            <person name="Tang R."/>
        </authorList>
    </citation>
    <scope>NUCLEOTIDE SEQUENCE [LARGE SCALE GENOMIC DNA]</scope>
    <source>
        <strain evidence="5 7">FJAT-54423</strain>
    </source>
</reference>
<gene>
    <name evidence="5" type="ORF">JD108_07875</name>
    <name evidence="6" type="ORF">KDJ56_07555</name>
</gene>
<dbReference type="KEGG" id="bcop:JD108_07875"/>
<dbReference type="Pfam" id="PF05067">
    <property type="entry name" value="Mn_catalase"/>
    <property type="match status" value="1"/>
</dbReference>
<keyword evidence="8" id="KW-1185">Reference proteome</keyword>
<sequence length="69" mass="7528">MQEILGGRGKATQYRDLIKGVFIEELSHVELVQHTINQLLTGSTEAPQDDESAPLTNAVNSANPQLRLA</sequence>
<dbReference type="AlphaFoldDB" id="A0A7T5JQ57"/>
<dbReference type="GO" id="GO:0046872">
    <property type="term" value="F:metal ion binding"/>
    <property type="evidence" value="ECO:0007669"/>
    <property type="project" value="UniProtKB-KW"/>
</dbReference>
<feature type="compositionally biased region" description="Polar residues" evidence="4">
    <location>
        <begin position="54"/>
        <end position="69"/>
    </location>
</feature>
<evidence type="ECO:0000313" key="6">
    <source>
        <dbReference type="EMBL" id="QUO42807.1"/>
    </source>
</evidence>